<protein>
    <recommendedName>
        <fullName evidence="1">Tail specific protease domain-containing protein</fullName>
    </recommendedName>
</protein>
<proteinExistence type="predicted"/>
<comment type="caution">
    <text evidence="2">The sequence shown here is derived from an EMBL/GenBank/DDBJ whole genome shotgun (WGS) entry which is preliminary data.</text>
</comment>
<evidence type="ECO:0000313" key="3">
    <source>
        <dbReference type="Proteomes" id="UP001157133"/>
    </source>
</evidence>
<evidence type="ECO:0000313" key="2">
    <source>
        <dbReference type="EMBL" id="GLX83477.1"/>
    </source>
</evidence>
<dbReference type="InterPro" id="IPR005151">
    <property type="entry name" value="Tail-specific_protease"/>
</dbReference>
<dbReference type="EMBL" id="BSSU01000016">
    <property type="protein sequence ID" value="GLX83477.1"/>
    <property type="molecule type" value="Genomic_DNA"/>
</dbReference>
<name>A0ABQ6H9M8_9GAMM</name>
<dbReference type="SUPFAM" id="SSF52096">
    <property type="entry name" value="ClpP/crotonase"/>
    <property type="match status" value="1"/>
</dbReference>
<sequence length="310" mass="34337">MLLLTVLFARATFANDNPIQLTKEQVDVIVLNAAQEIQSTYYDADKGAQIAIKLNALLKGDYFYSTFREDELETRLNHILFSVSGDGFLSLNRATKSVSSVKLLTDVQPDVDFEIHYQRKENNIGYVRLSGNFQNTASIEQFNHAINQLHSANTLIIDLFDAQHASLKVAHHFLSVFLPPKLHIANVRQDSLSELTPILSADVNVIEKSKSDRPVYILQSAFNEQAWELFTVGMQQYGNAVIVGEESMGNATLSNQVAIGSSFELSVPFAVLEYAHEEGSWANTGVTPDYFASKEEALSLASQLANSSVN</sequence>
<accession>A0ABQ6H9M8</accession>
<dbReference type="Pfam" id="PF03572">
    <property type="entry name" value="Peptidase_S41"/>
    <property type="match status" value="1"/>
</dbReference>
<gene>
    <name evidence="2" type="ORF">theurythT_29300</name>
</gene>
<feature type="domain" description="Tail specific protease" evidence="1">
    <location>
        <begin position="96"/>
        <end position="293"/>
    </location>
</feature>
<dbReference type="Proteomes" id="UP001157133">
    <property type="component" value="Unassembled WGS sequence"/>
</dbReference>
<dbReference type="PANTHER" id="PTHR11261:SF3">
    <property type="entry name" value="RETINOL-BINDING PROTEIN 3"/>
    <property type="match status" value="1"/>
</dbReference>
<dbReference type="Gene3D" id="3.30.750.44">
    <property type="match status" value="1"/>
</dbReference>
<dbReference type="Gene3D" id="3.90.226.10">
    <property type="entry name" value="2-enoyl-CoA Hydratase, Chain A, domain 1"/>
    <property type="match status" value="1"/>
</dbReference>
<keyword evidence="3" id="KW-1185">Reference proteome</keyword>
<dbReference type="SMART" id="SM00245">
    <property type="entry name" value="TSPc"/>
    <property type="match status" value="1"/>
</dbReference>
<dbReference type="InterPro" id="IPR029045">
    <property type="entry name" value="ClpP/crotonase-like_dom_sf"/>
</dbReference>
<evidence type="ECO:0000259" key="1">
    <source>
        <dbReference type="SMART" id="SM00245"/>
    </source>
</evidence>
<organism evidence="2 3">
    <name type="scientific">Thalassotalea eurytherma</name>
    <dbReference type="NCBI Taxonomy" id="1144278"/>
    <lineage>
        <taxon>Bacteria</taxon>
        <taxon>Pseudomonadati</taxon>
        <taxon>Pseudomonadota</taxon>
        <taxon>Gammaproteobacteria</taxon>
        <taxon>Alteromonadales</taxon>
        <taxon>Colwelliaceae</taxon>
        <taxon>Thalassotalea</taxon>
    </lineage>
</organism>
<dbReference type="PANTHER" id="PTHR11261">
    <property type="entry name" value="INTERPHOTORECEPTOR RETINOID-BINDING PROTEIN"/>
    <property type="match status" value="1"/>
</dbReference>
<reference evidence="2 3" key="1">
    <citation type="submission" date="2023-03" db="EMBL/GenBank/DDBJ databases">
        <title>Draft genome sequence of Thalassotalea eurytherma JCM 18482T.</title>
        <authorList>
            <person name="Sawabe T."/>
        </authorList>
    </citation>
    <scope>NUCLEOTIDE SEQUENCE [LARGE SCALE GENOMIC DNA]</scope>
    <source>
        <strain evidence="2 3">JCM 18482</strain>
    </source>
</reference>